<evidence type="ECO:0000313" key="4">
    <source>
        <dbReference type="Proteomes" id="UP000326939"/>
    </source>
</evidence>
<reference evidence="4" key="1">
    <citation type="journal article" date="2019" name="Gigascience">
        <title>De novo genome assembly of the endangered Acer yangbiense, a plant species with extremely small populations endemic to Yunnan Province, China.</title>
        <authorList>
            <person name="Yang J."/>
            <person name="Wariss H.M."/>
            <person name="Tao L."/>
            <person name="Zhang R."/>
            <person name="Yun Q."/>
            <person name="Hollingsworth P."/>
            <person name="Dao Z."/>
            <person name="Luo G."/>
            <person name="Guo H."/>
            <person name="Ma Y."/>
            <person name="Sun W."/>
        </authorList>
    </citation>
    <scope>NUCLEOTIDE SEQUENCE [LARGE SCALE GENOMIC DNA]</scope>
    <source>
        <strain evidence="4">cv. br00</strain>
    </source>
</reference>
<feature type="compositionally biased region" description="Low complexity" evidence="1">
    <location>
        <begin position="77"/>
        <end position="91"/>
    </location>
</feature>
<feature type="compositionally biased region" description="Basic and acidic residues" evidence="1">
    <location>
        <begin position="1"/>
        <end position="17"/>
    </location>
</feature>
<evidence type="ECO:0000259" key="2">
    <source>
        <dbReference type="PROSITE" id="PS50144"/>
    </source>
</evidence>
<dbReference type="Pfam" id="PF22486">
    <property type="entry name" value="MATH_2"/>
    <property type="match status" value="2"/>
</dbReference>
<feature type="domain" description="MATH" evidence="2">
    <location>
        <begin position="383"/>
        <end position="511"/>
    </location>
</feature>
<gene>
    <name evidence="3" type="ORF">DKX38_026677</name>
</gene>
<accession>A0A5N5JA42</accession>
<protein>
    <recommendedName>
        <fullName evidence="2">MATH domain-containing protein</fullName>
    </recommendedName>
</protein>
<dbReference type="SMART" id="SM00061">
    <property type="entry name" value="MATH"/>
    <property type="match status" value="1"/>
</dbReference>
<dbReference type="EMBL" id="VDCV01000017">
    <property type="protein sequence ID" value="KAB5516029.1"/>
    <property type="molecule type" value="Genomic_DNA"/>
</dbReference>
<feature type="compositionally biased region" description="Polar residues" evidence="1">
    <location>
        <begin position="64"/>
        <end position="73"/>
    </location>
</feature>
<sequence length="529" mass="59561">MKKKLTEEEKEAMEKEWSTSTTPVATRASNTGISFDFPSIFPCDNALTAAGDNSTQLAIISTNHTQTPQSAPNPQQPHHTSSITPYSPTSTDALASSSSPLQPNQDPPVNPSPSISTAIPELPPPTHHMVTRSRTGSLRSKEFPDFQLFYASKHPLHAYTGVLNCVEPTNFSQAVLSQDWKQAMQLEFNALMLNNTWELEFALKTLGSLGYFLGIEASRDTHGLHLRQNTARKERHVAPAHYSMKIDSFSLLSEMVDNSLRILKLVLYPNGDKSRNVEGYISLYLVMADTTGFPPGWEINAIIKFFVFDQLQDKYLTIGDGSLRRFSAIKNKWGLSQMLSLSIFNNASNGYLIGDSCVFGVEVFVIKNEGKGEHFSMIKDPSGGTFTWEVQKFSELTAEFYYSPVYLAGRHQWKLKLFPNGNTQPRGKHLSLFLELRDCTKFHAGWKLFVEFTLRIRDQVCWSHHHEETLRKWFDASENDWGLTSFISLTDIKNQLNNFVVNDTLIVEGVLNCLSVLKDFDGASLIRKD</sequence>
<name>A0A5N5JA42_9ROSI</name>
<dbReference type="PANTHER" id="PTHR46162">
    <property type="entry name" value="TRAF-LIKE FAMILY PROTEIN"/>
    <property type="match status" value="1"/>
</dbReference>
<dbReference type="PROSITE" id="PS50144">
    <property type="entry name" value="MATH"/>
    <property type="match status" value="2"/>
</dbReference>
<dbReference type="InterPro" id="IPR008974">
    <property type="entry name" value="TRAF-like"/>
</dbReference>
<dbReference type="AlphaFoldDB" id="A0A5N5JA42"/>
<evidence type="ECO:0000256" key="1">
    <source>
        <dbReference type="SAM" id="MobiDB-lite"/>
    </source>
</evidence>
<feature type="region of interest" description="Disordered" evidence="1">
    <location>
        <begin position="1"/>
        <end position="24"/>
    </location>
</feature>
<feature type="region of interest" description="Disordered" evidence="1">
    <location>
        <begin position="64"/>
        <end position="131"/>
    </location>
</feature>
<organism evidence="3 4">
    <name type="scientific">Salix brachista</name>
    <dbReference type="NCBI Taxonomy" id="2182728"/>
    <lineage>
        <taxon>Eukaryota</taxon>
        <taxon>Viridiplantae</taxon>
        <taxon>Streptophyta</taxon>
        <taxon>Embryophyta</taxon>
        <taxon>Tracheophyta</taxon>
        <taxon>Spermatophyta</taxon>
        <taxon>Magnoliopsida</taxon>
        <taxon>eudicotyledons</taxon>
        <taxon>Gunneridae</taxon>
        <taxon>Pentapetalae</taxon>
        <taxon>rosids</taxon>
        <taxon>fabids</taxon>
        <taxon>Malpighiales</taxon>
        <taxon>Salicaceae</taxon>
        <taxon>Saliceae</taxon>
        <taxon>Salix</taxon>
    </lineage>
</organism>
<dbReference type="Gene3D" id="2.60.210.10">
    <property type="entry name" value="Apoptosis, Tumor Necrosis Factor Receptor Associated Protein 2, Chain A"/>
    <property type="match status" value="2"/>
</dbReference>
<dbReference type="CDD" id="cd00121">
    <property type="entry name" value="MATH"/>
    <property type="match status" value="2"/>
</dbReference>
<comment type="caution">
    <text evidence="3">The sequence shown here is derived from an EMBL/GenBank/DDBJ whole genome shotgun (WGS) entry which is preliminary data.</text>
</comment>
<dbReference type="Proteomes" id="UP000326939">
    <property type="component" value="Chromosome 17"/>
</dbReference>
<dbReference type="PANTHER" id="PTHR46162:SF48">
    <property type="entry name" value="MATH DOMAIN-CONTAINING PROTEIN"/>
    <property type="match status" value="1"/>
</dbReference>
<feature type="domain" description="MATH" evidence="2">
    <location>
        <begin position="219"/>
        <end position="363"/>
    </location>
</feature>
<proteinExistence type="predicted"/>
<dbReference type="SUPFAM" id="SSF49599">
    <property type="entry name" value="TRAF domain-like"/>
    <property type="match status" value="2"/>
</dbReference>
<evidence type="ECO:0000313" key="3">
    <source>
        <dbReference type="EMBL" id="KAB5516029.1"/>
    </source>
</evidence>
<keyword evidence="4" id="KW-1185">Reference proteome</keyword>
<feature type="compositionally biased region" description="Polar residues" evidence="1">
    <location>
        <begin position="92"/>
        <end position="104"/>
    </location>
</feature>
<dbReference type="InterPro" id="IPR002083">
    <property type="entry name" value="MATH/TRAF_dom"/>
</dbReference>